<keyword evidence="7" id="KW-0496">Mitochondrion</keyword>
<keyword evidence="11" id="KW-1185">Reference proteome</keyword>
<reference evidence="10" key="1">
    <citation type="submission" date="2022-03" db="EMBL/GenBank/DDBJ databases">
        <authorList>
            <person name="Tunstrom K."/>
        </authorList>
    </citation>
    <scope>NUCLEOTIDE SEQUENCE</scope>
</reference>
<keyword evidence="8 9" id="KW-0472">Membrane</keyword>
<evidence type="ECO:0000256" key="9">
    <source>
        <dbReference type="SAM" id="Phobius"/>
    </source>
</evidence>
<comment type="pathway">
    <text evidence="2">Energy metabolism; oxidative phosphorylation.</text>
</comment>
<organism evidence="10 11">
    <name type="scientific">Euphydryas editha</name>
    <name type="common">Edith's checkerspot</name>
    <dbReference type="NCBI Taxonomy" id="104508"/>
    <lineage>
        <taxon>Eukaryota</taxon>
        <taxon>Metazoa</taxon>
        <taxon>Ecdysozoa</taxon>
        <taxon>Arthropoda</taxon>
        <taxon>Hexapoda</taxon>
        <taxon>Insecta</taxon>
        <taxon>Pterygota</taxon>
        <taxon>Neoptera</taxon>
        <taxon>Endopterygota</taxon>
        <taxon>Lepidoptera</taxon>
        <taxon>Glossata</taxon>
        <taxon>Ditrysia</taxon>
        <taxon>Papilionoidea</taxon>
        <taxon>Nymphalidae</taxon>
        <taxon>Nymphalinae</taxon>
        <taxon>Euphydryas</taxon>
    </lineage>
</organism>
<evidence type="ECO:0000256" key="4">
    <source>
        <dbReference type="ARBA" id="ARBA00022692"/>
    </source>
</evidence>
<dbReference type="EMBL" id="CAKOGL010000001">
    <property type="protein sequence ID" value="CAH2083436.1"/>
    <property type="molecule type" value="Genomic_DNA"/>
</dbReference>
<accession>A0AAU9T9I0</accession>
<keyword evidence="6 9" id="KW-1133">Transmembrane helix</keyword>
<dbReference type="GO" id="GO:0005743">
    <property type="term" value="C:mitochondrial inner membrane"/>
    <property type="evidence" value="ECO:0007669"/>
    <property type="project" value="UniProtKB-SubCell"/>
</dbReference>
<evidence type="ECO:0000313" key="11">
    <source>
        <dbReference type="Proteomes" id="UP001153954"/>
    </source>
</evidence>
<feature type="transmembrane region" description="Helical" evidence="9">
    <location>
        <begin position="40"/>
        <end position="59"/>
    </location>
</feature>
<dbReference type="AlphaFoldDB" id="A0AAU9T9I0"/>
<evidence type="ECO:0000256" key="5">
    <source>
        <dbReference type="ARBA" id="ARBA00022792"/>
    </source>
</evidence>
<dbReference type="PANTHER" id="PTHR16717">
    <property type="entry name" value="CYTOCHROME C OXIDASE POLYPEPTIDE VIII"/>
    <property type="match status" value="1"/>
</dbReference>
<keyword evidence="4 9" id="KW-0812">Transmembrane</keyword>
<keyword evidence="5" id="KW-0999">Mitochondrion inner membrane</keyword>
<comment type="subcellular location">
    <subcellularLocation>
        <location evidence="1">Mitochondrion inner membrane</location>
        <topology evidence="1">Single-pass membrane protein</topology>
    </subcellularLocation>
</comment>
<evidence type="ECO:0000256" key="8">
    <source>
        <dbReference type="ARBA" id="ARBA00023136"/>
    </source>
</evidence>
<evidence type="ECO:0000256" key="7">
    <source>
        <dbReference type="ARBA" id="ARBA00023128"/>
    </source>
</evidence>
<dbReference type="Pfam" id="PF02285">
    <property type="entry name" value="COX8"/>
    <property type="match status" value="1"/>
</dbReference>
<evidence type="ECO:0000256" key="6">
    <source>
        <dbReference type="ARBA" id="ARBA00022989"/>
    </source>
</evidence>
<dbReference type="GO" id="GO:0006123">
    <property type="term" value="P:mitochondrial electron transport, cytochrome c to oxygen"/>
    <property type="evidence" value="ECO:0007669"/>
    <property type="project" value="InterPro"/>
</dbReference>
<comment type="caution">
    <text evidence="10">The sequence shown here is derived from an EMBL/GenBank/DDBJ whole genome shotgun (WGS) entry which is preliminary data.</text>
</comment>
<protein>
    <submittedName>
        <fullName evidence="10">Uncharacterized protein</fullName>
    </submittedName>
</protein>
<dbReference type="Gene3D" id="4.10.81.10">
    <property type="entry name" value="Cytochrome c oxidase, subunit 8"/>
    <property type="match status" value="1"/>
</dbReference>
<sequence>MLAIRNLFKSNQVVKNVVQQRNMSGIAVPARNKISKGETFFLASSMVVAWLAIPAWVLVNLKHYRDKN</sequence>
<gene>
    <name evidence="10" type="ORF">EEDITHA_LOCUS134</name>
</gene>
<dbReference type="PANTHER" id="PTHR16717:SF5">
    <property type="entry name" value="CYTOCHROME C OXIDASE SUBUNIT 8, ISOFORM A"/>
    <property type="match status" value="1"/>
</dbReference>
<dbReference type="Proteomes" id="UP001153954">
    <property type="component" value="Unassembled WGS sequence"/>
</dbReference>
<dbReference type="InterPro" id="IPR036548">
    <property type="entry name" value="Cyt_c_oxidase_su8_sf"/>
</dbReference>
<dbReference type="GO" id="GO:0045277">
    <property type="term" value="C:respiratory chain complex IV"/>
    <property type="evidence" value="ECO:0007669"/>
    <property type="project" value="InterPro"/>
</dbReference>
<comment type="similarity">
    <text evidence="3">Belongs to the cytochrome c oxidase VIII family.</text>
</comment>
<proteinExistence type="inferred from homology"/>
<dbReference type="InterPro" id="IPR003205">
    <property type="entry name" value="Cyt_c_oxidase_su8"/>
</dbReference>
<evidence type="ECO:0000256" key="3">
    <source>
        <dbReference type="ARBA" id="ARBA00010117"/>
    </source>
</evidence>
<dbReference type="SUPFAM" id="SSF81431">
    <property type="entry name" value="Mitochondrial cytochrome c oxidase subunit VIIIb (aka IX)"/>
    <property type="match status" value="1"/>
</dbReference>
<evidence type="ECO:0000313" key="10">
    <source>
        <dbReference type="EMBL" id="CAH2083436.1"/>
    </source>
</evidence>
<evidence type="ECO:0000256" key="2">
    <source>
        <dbReference type="ARBA" id="ARBA00004673"/>
    </source>
</evidence>
<evidence type="ECO:0000256" key="1">
    <source>
        <dbReference type="ARBA" id="ARBA00004434"/>
    </source>
</evidence>
<name>A0AAU9T9I0_EUPED</name>